<evidence type="ECO:0000256" key="1">
    <source>
        <dbReference type="SAM" id="MobiDB-lite"/>
    </source>
</evidence>
<protein>
    <submittedName>
        <fullName evidence="3">Actin-binding protein wsp1-like</fullName>
    </submittedName>
</protein>
<reference evidence="3" key="2">
    <citation type="submission" date="2025-08" db="UniProtKB">
        <authorList>
            <consortium name="RefSeq"/>
        </authorList>
    </citation>
    <scope>IDENTIFICATION</scope>
    <source>
        <tissue evidence="3">Leaf</tissue>
    </source>
</reference>
<feature type="region of interest" description="Disordered" evidence="1">
    <location>
        <begin position="208"/>
        <end position="244"/>
    </location>
</feature>
<name>A0ABM3RCP9_SPIOL</name>
<reference evidence="2" key="1">
    <citation type="journal article" date="2021" name="Nat. Commun.">
        <title>Genomic analyses provide insights into spinach domestication and the genetic basis of agronomic traits.</title>
        <authorList>
            <person name="Cai X."/>
            <person name="Sun X."/>
            <person name="Xu C."/>
            <person name="Sun H."/>
            <person name="Wang X."/>
            <person name="Ge C."/>
            <person name="Zhang Z."/>
            <person name="Wang Q."/>
            <person name="Fei Z."/>
            <person name="Jiao C."/>
            <person name="Wang Q."/>
        </authorList>
    </citation>
    <scope>NUCLEOTIDE SEQUENCE [LARGE SCALE GENOMIC DNA]</scope>
    <source>
        <strain evidence="2">cv. Varoflay</strain>
    </source>
</reference>
<dbReference type="RefSeq" id="XP_056693388.1">
    <property type="nucleotide sequence ID" value="XM_056837410.1"/>
</dbReference>
<dbReference type="Proteomes" id="UP000813463">
    <property type="component" value="Chromosome 1"/>
</dbReference>
<keyword evidence="2" id="KW-1185">Reference proteome</keyword>
<sequence length="315" mass="35085">MPLRNKLASFLLLPCYSRTNNNIQTTTRMKEFLHSSLPTIQSTFTCLIPKYFSFFFTLLSPIYVPFFFNQKSVTKKKLKINSFVFFDSNHHHRRWLPPLQPTTTTIILLDSSTTHCPSPPQPPRTTTAPPSLLPLSLATPLPLPLFSSLYHTRNHQRRTTTPSNPLHYVNLPPSPITVAPPPRTKHKYSPAIPVFCATSPPSSLFLRREPPTPTAASPARFRADAPPINPAATQPPSSFPSPPSCPSPVSPASCPCFPKERVPVLELCSLYYSKNWTRCSGRTIHQTGSIKTTVEVLLGTTETSSGEDFTITKFT</sequence>
<organism evidence="2 3">
    <name type="scientific">Spinacia oleracea</name>
    <name type="common">Spinach</name>
    <dbReference type="NCBI Taxonomy" id="3562"/>
    <lineage>
        <taxon>Eukaryota</taxon>
        <taxon>Viridiplantae</taxon>
        <taxon>Streptophyta</taxon>
        <taxon>Embryophyta</taxon>
        <taxon>Tracheophyta</taxon>
        <taxon>Spermatophyta</taxon>
        <taxon>Magnoliopsida</taxon>
        <taxon>eudicotyledons</taxon>
        <taxon>Gunneridae</taxon>
        <taxon>Pentapetalae</taxon>
        <taxon>Caryophyllales</taxon>
        <taxon>Chenopodiaceae</taxon>
        <taxon>Chenopodioideae</taxon>
        <taxon>Anserineae</taxon>
        <taxon>Spinacia</taxon>
    </lineage>
</organism>
<evidence type="ECO:0000313" key="2">
    <source>
        <dbReference type="Proteomes" id="UP000813463"/>
    </source>
</evidence>
<proteinExistence type="predicted"/>
<accession>A0ABM3RCP9</accession>
<dbReference type="GeneID" id="130468029"/>
<gene>
    <name evidence="3" type="primary">LOC130468029</name>
</gene>
<evidence type="ECO:0000313" key="3">
    <source>
        <dbReference type="RefSeq" id="XP_056693388.1"/>
    </source>
</evidence>